<comment type="caution">
    <text evidence="2">The sequence shown here is derived from an EMBL/GenBank/DDBJ whole genome shotgun (WGS) entry which is preliminary data.</text>
</comment>
<dbReference type="Pfam" id="PF14329">
    <property type="entry name" value="DUF4386"/>
    <property type="match status" value="1"/>
</dbReference>
<gene>
    <name evidence="2" type="ORF">GGR42_000961</name>
</gene>
<keyword evidence="3" id="KW-1185">Reference proteome</keyword>
<feature type="transmembrane region" description="Helical" evidence="1">
    <location>
        <begin position="169"/>
        <end position="188"/>
    </location>
</feature>
<feature type="transmembrane region" description="Helical" evidence="1">
    <location>
        <begin position="86"/>
        <end position="108"/>
    </location>
</feature>
<evidence type="ECO:0000256" key="1">
    <source>
        <dbReference type="SAM" id="Phobius"/>
    </source>
</evidence>
<sequence length="227" mass="25540">MKSIKKTGRLAGLLYFIVVITGIFALLYVPSKIIVWDNPTTTYSNLLVHESLFRLGIVVSLVCYLFFLFVPLALYRLFAPVNKTMATLMVALAVSGVPIAFLNMANYYEIVSLIGNPEYLEIFGKTQIQNQILLKLNSHSNGYLIAQVFWGLWLFPLGYLIFKSGLIPKVLGVFLMIGSIMYFLDFVLKTMLPNYNDLTISSYILIPASIGEIGTCLWLLIMGARDR</sequence>
<keyword evidence="1" id="KW-0812">Transmembrane</keyword>
<organism evidence="2 3">
    <name type="scientific">Saonia flava</name>
    <dbReference type="NCBI Taxonomy" id="523696"/>
    <lineage>
        <taxon>Bacteria</taxon>
        <taxon>Pseudomonadati</taxon>
        <taxon>Bacteroidota</taxon>
        <taxon>Flavobacteriia</taxon>
        <taxon>Flavobacteriales</taxon>
        <taxon>Flavobacteriaceae</taxon>
        <taxon>Saonia</taxon>
    </lineage>
</organism>
<dbReference type="AlphaFoldDB" id="A0A846R0W3"/>
<name>A0A846R0W3_9FLAO</name>
<dbReference type="InterPro" id="IPR025495">
    <property type="entry name" value="DUF4386"/>
</dbReference>
<reference evidence="2 3" key="1">
    <citation type="submission" date="2020-03" db="EMBL/GenBank/DDBJ databases">
        <title>Genomic Encyclopedia of Type Strains, Phase IV (KMG-IV): sequencing the most valuable type-strain genomes for metagenomic binning, comparative biology and taxonomic classification.</title>
        <authorList>
            <person name="Goeker M."/>
        </authorList>
    </citation>
    <scope>NUCLEOTIDE SEQUENCE [LARGE SCALE GENOMIC DNA]</scope>
    <source>
        <strain evidence="2 3">DSM 29762</strain>
    </source>
</reference>
<feature type="transmembrane region" description="Helical" evidence="1">
    <location>
        <begin position="12"/>
        <end position="31"/>
    </location>
</feature>
<evidence type="ECO:0000313" key="2">
    <source>
        <dbReference type="EMBL" id="NJB70499.1"/>
    </source>
</evidence>
<feature type="transmembrane region" description="Helical" evidence="1">
    <location>
        <begin position="143"/>
        <end position="162"/>
    </location>
</feature>
<protein>
    <recommendedName>
        <fullName evidence="4">DUF4386 domain-containing protein</fullName>
    </recommendedName>
</protein>
<accession>A0A846R0W3</accession>
<keyword evidence="1" id="KW-0472">Membrane</keyword>
<dbReference type="Proteomes" id="UP000590442">
    <property type="component" value="Unassembled WGS sequence"/>
</dbReference>
<keyword evidence="1" id="KW-1133">Transmembrane helix</keyword>
<proteinExistence type="predicted"/>
<feature type="transmembrane region" description="Helical" evidence="1">
    <location>
        <begin position="200"/>
        <end position="221"/>
    </location>
</feature>
<dbReference type="EMBL" id="JAATJJ010000001">
    <property type="protein sequence ID" value="NJB70499.1"/>
    <property type="molecule type" value="Genomic_DNA"/>
</dbReference>
<evidence type="ECO:0000313" key="3">
    <source>
        <dbReference type="Proteomes" id="UP000590442"/>
    </source>
</evidence>
<evidence type="ECO:0008006" key="4">
    <source>
        <dbReference type="Google" id="ProtNLM"/>
    </source>
</evidence>
<feature type="transmembrane region" description="Helical" evidence="1">
    <location>
        <begin position="51"/>
        <end position="74"/>
    </location>
</feature>
<dbReference type="RefSeq" id="WP_167961351.1">
    <property type="nucleotide sequence ID" value="NZ_JAATJJ010000001.1"/>
</dbReference>